<evidence type="ECO:0000256" key="1">
    <source>
        <dbReference type="SAM" id="Phobius"/>
    </source>
</evidence>
<protein>
    <submittedName>
        <fullName evidence="3">Uncharacterized protein</fullName>
    </submittedName>
</protein>
<evidence type="ECO:0000313" key="4">
    <source>
        <dbReference type="Proteomes" id="UP000218022"/>
    </source>
</evidence>
<dbReference type="Proteomes" id="UP000218022">
    <property type="component" value="Unassembled WGS sequence"/>
</dbReference>
<feature type="transmembrane region" description="Helical" evidence="1">
    <location>
        <begin position="100"/>
        <end position="123"/>
    </location>
</feature>
<keyword evidence="1" id="KW-1133">Transmembrane helix</keyword>
<gene>
    <name evidence="3" type="ORF">BWP39_03530</name>
    <name evidence="2" type="ORF">N0A02_06310</name>
</gene>
<proteinExistence type="predicted"/>
<feature type="transmembrane region" description="Helical" evidence="1">
    <location>
        <begin position="53"/>
        <end position="70"/>
    </location>
</feature>
<dbReference type="EMBL" id="MTZV01000002">
    <property type="protein sequence ID" value="PCE27588.1"/>
    <property type="molecule type" value="Genomic_DNA"/>
</dbReference>
<reference evidence="2 5" key="3">
    <citation type="journal article" date="2024" name="Chem. Sci.">
        <title>Discovery of a lagriamide polyketide by integrated genome mining, isotopic labeling, and untargeted metabolomics.</title>
        <authorList>
            <person name="Fergusson C.H."/>
            <person name="Saulog J."/>
            <person name="Paulo B.S."/>
            <person name="Wilson D.M."/>
            <person name="Liu D.Y."/>
            <person name="Morehouse N.J."/>
            <person name="Waterworth S."/>
            <person name="Barkei J."/>
            <person name="Gray C.A."/>
            <person name="Kwan J.C."/>
            <person name="Eustaquio A.S."/>
            <person name="Linington R.G."/>
        </authorList>
    </citation>
    <scope>NUCLEOTIDE SEQUENCE [LARGE SCALE GENOMIC DNA]</scope>
    <source>
        <strain evidence="2 5">RL17-338-BIF-B</strain>
    </source>
</reference>
<comment type="caution">
    <text evidence="3">The sequence shown here is derived from an EMBL/GenBank/DDBJ whole genome shotgun (WGS) entry which is preliminary data.</text>
</comment>
<feature type="transmembrane region" description="Helical" evidence="1">
    <location>
        <begin position="75"/>
        <end position="94"/>
    </location>
</feature>
<name>A0A2A4F4L9_9BURK</name>
<accession>A0A2A4F4L9</accession>
<evidence type="ECO:0000313" key="5">
    <source>
        <dbReference type="Proteomes" id="UP001469089"/>
    </source>
</evidence>
<organism evidence="3 4">
    <name type="scientific">Paraburkholderia acidicola</name>
    <dbReference type="NCBI Taxonomy" id="1912599"/>
    <lineage>
        <taxon>Bacteria</taxon>
        <taxon>Pseudomonadati</taxon>
        <taxon>Pseudomonadota</taxon>
        <taxon>Betaproteobacteria</taxon>
        <taxon>Burkholderiales</taxon>
        <taxon>Burkholderiaceae</taxon>
        <taxon>Paraburkholderia</taxon>
    </lineage>
</organism>
<evidence type="ECO:0000313" key="3">
    <source>
        <dbReference type="EMBL" id="PCE27588.1"/>
    </source>
</evidence>
<keyword evidence="1" id="KW-0472">Membrane</keyword>
<feature type="transmembrane region" description="Helical" evidence="1">
    <location>
        <begin position="26"/>
        <end position="47"/>
    </location>
</feature>
<reference evidence="3 4" key="1">
    <citation type="submission" date="2017-01" db="EMBL/GenBank/DDBJ databases">
        <title>Whole-Genome Shotgun Sequencing of Two beta-Proteobacterial Species in Search of the Bulgecin Biosynthetic Cluster.</title>
        <authorList>
            <person name="Horsman M.E."/>
            <person name="Marous D.R."/>
            <person name="Li R."/>
            <person name="Oliver R.A."/>
            <person name="Byun B."/>
            <person name="Emrich S.J."/>
            <person name="Boggess B."/>
            <person name="Townsend C.A."/>
            <person name="Mobashery S."/>
        </authorList>
    </citation>
    <scope>NUCLEOTIDE SEQUENCE [LARGE SCALE GENOMIC DNA]</scope>
    <source>
        <strain evidence="3 4">ATCC 31363</strain>
    </source>
</reference>
<dbReference type="RefSeq" id="WP_096716976.1">
    <property type="nucleotide sequence ID" value="NZ_JAOALG010000001.1"/>
</dbReference>
<reference evidence="2" key="2">
    <citation type="submission" date="2022-09" db="EMBL/GenBank/DDBJ databases">
        <authorList>
            <person name="Fergusson C."/>
            <person name="Paulo B.S."/>
            <person name="Eustaquio A.S."/>
            <person name="Linington R."/>
        </authorList>
    </citation>
    <scope>NUCLEOTIDE SEQUENCE</scope>
    <source>
        <strain evidence="2">RL17-338-BIF-B</strain>
    </source>
</reference>
<dbReference type="Proteomes" id="UP001469089">
    <property type="component" value="Unassembled WGS sequence"/>
</dbReference>
<keyword evidence="1" id="KW-0812">Transmembrane</keyword>
<sequence>MIETRNQNTDPAQKIPEGSSIAKRTILIFVAAVALGIVGFLGFSTAFCKQLDGILPWTLLFAILVPVYLLKQMSAYAVAALVLVVASAFLIARIPFKMTWVWFIGGLFAAYLLVAVCTLLAHAHGSCYLFEGM</sequence>
<keyword evidence="5" id="KW-1185">Reference proteome</keyword>
<evidence type="ECO:0000313" key="2">
    <source>
        <dbReference type="EMBL" id="MEQ5839052.1"/>
    </source>
</evidence>
<dbReference type="AlphaFoldDB" id="A0A2A4F4L9"/>
<dbReference type="EMBL" id="JAOALG010000001">
    <property type="protein sequence ID" value="MEQ5839052.1"/>
    <property type="molecule type" value="Genomic_DNA"/>
</dbReference>